<gene>
    <name evidence="3" type="ORF">LSTR_LSTR009190</name>
</gene>
<name>A0A482XDJ4_LAOST</name>
<keyword evidence="1" id="KW-0732">Signal</keyword>
<dbReference type="Proteomes" id="UP000291343">
    <property type="component" value="Unassembled WGS sequence"/>
</dbReference>
<evidence type="ECO:0000259" key="2">
    <source>
        <dbReference type="PROSITE" id="PS50184"/>
    </source>
</evidence>
<dbReference type="EMBL" id="QKKF02012223">
    <property type="protein sequence ID" value="RZF43767.1"/>
    <property type="molecule type" value="Genomic_DNA"/>
</dbReference>
<evidence type="ECO:0000313" key="4">
    <source>
        <dbReference type="Proteomes" id="UP000291343"/>
    </source>
</evidence>
<feature type="signal peptide" evidence="1">
    <location>
        <begin position="1"/>
        <end position="23"/>
    </location>
</feature>
<dbReference type="PROSITE" id="PS50184">
    <property type="entry name" value="VWFC_2"/>
    <property type="match status" value="1"/>
</dbReference>
<dbReference type="AlphaFoldDB" id="A0A482XDJ4"/>
<dbReference type="OrthoDB" id="365605at2759"/>
<dbReference type="InParanoid" id="A0A482XDJ4"/>
<comment type="caution">
    <text evidence="3">The sequence shown here is derived from an EMBL/GenBank/DDBJ whole genome shotgun (WGS) entry which is preliminary data.</text>
</comment>
<sequence length="298" mass="33296">MTDVLKILLIVQTFAASSVYVLGEDKKVCHNNLKHYEELRCTPVTDQASGCIVNYDCGSIAKQKEDKCYYQGKEYSFGDELVSSEILSNCIASCRCTNVNGRGSFNCANIECAEVFQPSIKKGCVRQYSHDSCCSIGQNCRDREGSDAAVTCEYGGEVWEEGQAFYPKEKPCKKCICKQGFNGTFVSPYCEDIICEMELHYADYISEGCTPVYYGDDSCCPIYWHCPTKNDTIVKEDVEKDKVTIKNKDGEPKCKFGNLEMAVGQRLAPPIRENCLECSCKVPPFLSCAINIECQKKS</sequence>
<evidence type="ECO:0000256" key="1">
    <source>
        <dbReference type="SAM" id="SignalP"/>
    </source>
</evidence>
<evidence type="ECO:0000313" key="3">
    <source>
        <dbReference type="EMBL" id="RZF43767.1"/>
    </source>
</evidence>
<proteinExistence type="predicted"/>
<feature type="chain" id="PRO_5019749382" description="VWFC domain-containing protein" evidence="1">
    <location>
        <begin position="24"/>
        <end position="298"/>
    </location>
</feature>
<dbReference type="InterPro" id="IPR001007">
    <property type="entry name" value="VWF_dom"/>
</dbReference>
<reference evidence="3 4" key="1">
    <citation type="journal article" date="2017" name="Gigascience">
        <title>Genome sequence of the small brown planthopper, Laodelphax striatellus.</title>
        <authorList>
            <person name="Zhu J."/>
            <person name="Jiang F."/>
            <person name="Wang X."/>
            <person name="Yang P."/>
            <person name="Bao Y."/>
            <person name="Zhao W."/>
            <person name="Wang W."/>
            <person name="Lu H."/>
            <person name="Wang Q."/>
            <person name="Cui N."/>
            <person name="Li J."/>
            <person name="Chen X."/>
            <person name="Luo L."/>
            <person name="Yu J."/>
            <person name="Kang L."/>
            <person name="Cui F."/>
        </authorList>
    </citation>
    <scope>NUCLEOTIDE SEQUENCE [LARGE SCALE GENOMIC DNA]</scope>
    <source>
        <strain evidence="3">Lst14</strain>
    </source>
</reference>
<organism evidence="3 4">
    <name type="scientific">Laodelphax striatellus</name>
    <name type="common">Small brown planthopper</name>
    <name type="synonym">Delphax striatella</name>
    <dbReference type="NCBI Taxonomy" id="195883"/>
    <lineage>
        <taxon>Eukaryota</taxon>
        <taxon>Metazoa</taxon>
        <taxon>Ecdysozoa</taxon>
        <taxon>Arthropoda</taxon>
        <taxon>Hexapoda</taxon>
        <taxon>Insecta</taxon>
        <taxon>Pterygota</taxon>
        <taxon>Neoptera</taxon>
        <taxon>Paraneoptera</taxon>
        <taxon>Hemiptera</taxon>
        <taxon>Auchenorrhyncha</taxon>
        <taxon>Fulgoroidea</taxon>
        <taxon>Delphacidae</taxon>
        <taxon>Criomorphinae</taxon>
        <taxon>Laodelphax</taxon>
    </lineage>
</organism>
<keyword evidence="4" id="KW-1185">Reference proteome</keyword>
<feature type="domain" description="VWFC" evidence="2">
    <location>
        <begin position="150"/>
        <end position="227"/>
    </location>
</feature>
<accession>A0A482XDJ4</accession>
<protein>
    <recommendedName>
        <fullName evidence="2">VWFC domain-containing protein</fullName>
    </recommendedName>
</protein>
<dbReference type="STRING" id="195883.A0A482XDJ4"/>